<dbReference type="EMBL" id="CP021404">
    <property type="protein sequence ID" value="ATI41438.1"/>
    <property type="molecule type" value="Genomic_DNA"/>
</dbReference>
<evidence type="ECO:0000256" key="7">
    <source>
        <dbReference type="RuleBase" id="RU003879"/>
    </source>
</evidence>
<evidence type="ECO:0000313" key="10">
    <source>
        <dbReference type="Proteomes" id="UP000219050"/>
    </source>
</evidence>
<evidence type="ECO:0000256" key="3">
    <source>
        <dbReference type="ARBA" id="ARBA00022475"/>
    </source>
</evidence>
<dbReference type="GO" id="GO:0022857">
    <property type="term" value="F:transmembrane transporter activity"/>
    <property type="evidence" value="ECO:0007669"/>
    <property type="project" value="InterPro"/>
</dbReference>
<keyword evidence="6" id="KW-0472">Membrane</keyword>
<reference evidence="9 10" key="1">
    <citation type="submission" date="2017-05" db="EMBL/GenBank/DDBJ databases">
        <title>Comparative genomic and metabolic analysis of manganese-oxidizing mechanisms in Celeribater manganoxidans DY25T: its adaption to the environment of polymetallic nodule.</title>
        <authorList>
            <person name="Wang X."/>
        </authorList>
    </citation>
    <scope>NUCLEOTIDE SEQUENCE [LARGE SCALE GENOMIC DNA]</scope>
    <source>
        <strain evidence="9 10">DY25</strain>
    </source>
</reference>
<keyword evidence="4 7" id="KW-0812">Transmembrane</keyword>
<evidence type="ECO:0008006" key="11">
    <source>
        <dbReference type="Google" id="ProtNLM"/>
    </source>
</evidence>
<comment type="subcellular location">
    <subcellularLocation>
        <location evidence="1">Cell membrane</location>
        <topology evidence="1">Single-pass membrane protein</topology>
    </subcellularLocation>
    <subcellularLocation>
        <location evidence="7">Cell membrane</location>
        <topology evidence="7">Single-pass type II membrane protein</topology>
    </subcellularLocation>
</comment>
<feature type="region of interest" description="Disordered" evidence="8">
    <location>
        <begin position="1"/>
        <end position="52"/>
    </location>
</feature>
<dbReference type="InterPro" id="IPR003400">
    <property type="entry name" value="ExbD"/>
</dbReference>
<dbReference type="KEGG" id="cmag:CBW24_05105"/>
<keyword evidence="10" id="KW-1185">Reference proteome</keyword>
<evidence type="ECO:0000313" key="9">
    <source>
        <dbReference type="EMBL" id="ATI41438.1"/>
    </source>
</evidence>
<dbReference type="AlphaFoldDB" id="A0A291LY48"/>
<evidence type="ECO:0000256" key="1">
    <source>
        <dbReference type="ARBA" id="ARBA00004162"/>
    </source>
</evidence>
<keyword evidence="7" id="KW-0653">Protein transport</keyword>
<evidence type="ECO:0000256" key="5">
    <source>
        <dbReference type="ARBA" id="ARBA00022989"/>
    </source>
</evidence>
<organism evidence="9 10">
    <name type="scientific">Pacificitalea manganoxidans</name>
    <dbReference type="NCBI Taxonomy" id="1411902"/>
    <lineage>
        <taxon>Bacteria</taxon>
        <taxon>Pseudomonadati</taxon>
        <taxon>Pseudomonadota</taxon>
        <taxon>Alphaproteobacteria</taxon>
        <taxon>Rhodobacterales</taxon>
        <taxon>Paracoccaceae</taxon>
        <taxon>Pacificitalea</taxon>
    </lineage>
</organism>
<keyword evidence="7" id="KW-0813">Transport</keyword>
<dbReference type="Proteomes" id="UP000219050">
    <property type="component" value="Chromosome"/>
</dbReference>
<evidence type="ECO:0000256" key="4">
    <source>
        <dbReference type="ARBA" id="ARBA00022692"/>
    </source>
</evidence>
<accession>A0A291LY48</accession>
<dbReference type="GO" id="GO:0015031">
    <property type="term" value="P:protein transport"/>
    <property type="evidence" value="ECO:0007669"/>
    <property type="project" value="UniProtKB-KW"/>
</dbReference>
<feature type="region of interest" description="Disordered" evidence="8">
    <location>
        <begin position="94"/>
        <end position="113"/>
    </location>
</feature>
<keyword evidence="3" id="KW-1003">Cell membrane</keyword>
<comment type="similarity">
    <text evidence="2 7">Belongs to the ExbD/TolR family.</text>
</comment>
<gene>
    <name evidence="9" type="ORF">CBW24_05105</name>
</gene>
<dbReference type="Pfam" id="PF02472">
    <property type="entry name" value="ExbD"/>
    <property type="match status" value="1"/>
</dbReference>
<proteinExistence type="inferred from homology"/>
<evidence type="ECO:0000256" key="8">
    <source>
        <dbReference type="SAM" id="MobiDB-lite"/>
    </source>
</evidence>
<sequence>MQSGASPPGPTVDPGHDSPVAHPAPPRPDPLDMRPAAPMTDTHPVAIPDPRPPRRMVFALTPLADVMFQLLIFFMLSTTLAPYALVPLSAAAASDAPGAPPARDEAPSATPAPARGLIWHVAAGRIREGATSHPIATLPDLLARHVSDGIEEIMIFAAPDARTQDLATVLEEARLAQVPRVRLIPRPGRGMAGGLAAPPASEIRP</sequence>
<name>A0A291LY48_9RHOB</name>
<evidence type="ECO:0000256" key="2">
    <source>
        <dbReference type="ARBA" id="ARBA00005811"/>
    </source>
</evidence>
<dbReference type="GO" id="GO:0005886">
    <property type="term" value="C:plasma membrane"/>
    <property type="evidence" value="ECO:0007669"/>
    <property type="project" value="UniProtKB-SubCell"/>
</dbReference>
<evidence type="ECO:0000256" key="6">
    <source>
        <dbReference type="ARBA" id="ARBA00023136"/>
    </source>
</evidence>
<keyword evidence="5" id="KW-1133">Transmembrane helix</keyword>
<protein>
    <recommendedName>
        <fullName evidence="11">Biopolymer transporter ExbD</fullName>
    </recommendedName>
</protein>